<dbReference type="PANTHER" id="PTHR15822">
    <property type="entry name" value="TRAF AND TNF RECEPTOR-ASSOCIATED PROTEIN"/>
    <property type="match status" value="1"/>
</dbReference>
<keyword evidence="9" id="KW-0812">Transmembrane</keyword>
<evidence type="ECO:0000256" key="8">
    <source>
        <dbReference type="ARBA" id="ARBA00023204"/>
    </source>
</evidence>
<feature type="transmembrane region" description="Helical" evidence="9">
    <location>
        <begin position="66"/>
        <end position="83"/>
    </location>
</feature>
<gene>
    <name evidence="11" type="ORF">TBC1_12379</name>
</gene>
<keyword evidence="5" id="KW-0227">DNA damage</keyword>
<name>A0A0S7BUN2_9BACT</name>
<dbReference type="AlphaFoldDB" id="A0A0S7BUN2"/>
<sequence>MKFINTIFRLLFRLSGFLLLAALIAAMVSPHIDPYQCWIFAFFGLAYPLLWLANLLNVLVNIRNKVMSKVILITLLAGLPLMLRHFGIAGPDRHEMNVRDAYTLISYNVHGFSDISGEHSVFDVQFRIQDLYTQENADLICMQEYPVRRNPSGGFNRNMNIPPLLRHNHLSWYEPDGIYLESVLMTSTRLKVQNQGAVFSPDIEDFAIYTDISFPKGTVRVYNVHLQSLMLKEERTLLNNSTTGYIKKSTLRQGWITAAKLRRAFILRAYQVKCLAQHIQQSPWPVIVAGDFNDTPASFAYRIISKGLCDSFKSGGQGFISTFSESHYPIRIDHVFASPQIKILSYERKLTGYSDHYPIEVRFSFNNSN</sequence>
<dbReference type="EMBL" id="DF968183">
    <property type="protein sequence ID" value="GAP44570.1"/>
    <property type="molecule type" value="Genomic_DNA"/>
</dbReference>
<organism evidence="11">
    <name type="scientific">Lentimicrobium saccharophilum</name>
    <dbReference type="NCBI Taxonomy" id="1678841"/>
    <lineage>
        <taxon>Bacteria</taxon>
        <taxon>Pseudomonadati</taxon>
        <taxon>Bacteroidota</taxon>
        <taxon>Bacteroidia</taxon>
        <taxon>Bacteroidales</taxon>
        <taxon>Lentimicrobiaceae</taxon>
        <taxon>Lentimicrobium</taxon>
    </lineage>
</organism>
<dbReference type="InterPro" id="IPR005135">
    <property type="entry name" value="Endo/exonuclease/phosphatase"/>
</dbReference>
<accession>A0A0S7BUN2</accession>
<evidence type="ECO:0000259" key="10">
    <source>
        <dbReference type="Pfam" id="PF03372"/>
    </source>
</evidence>
<dbReference type="GO" id="GO:0006281">
    <property type="term" value="P:DNA repair"/>
    <property type="evidence" value="ECO:0007669"/>
    <property type="project" value="UniProtKB-KW"/>
</dbReference>
<keyword evidence="9" id="KW-0472">Membrane</keyword>
<dbReference type="Gene3D" id="3.60.10.10">
    <property type="entry name" value="Endonuclease/exonuclease/phosphatase"/>
    <property type="match status" value="1"/>
</dbReference>
<evidence type="ECO:0000256" key="6">
    <source>
        <dbReference type="ARBA" id="ARBA00022801"/>
    </source>
</evidence>
<dbReference type="InterPro" id="IPR051547">
    <property type="entry name" value="TDP2-like"/>
</dbReference>
<feature type="transmembrane region" description="Helical" evidence="9">
    <location>
        <begin position="38"/>
        <end position="59"/>
    </location>
</feature>
<evidence type="ECO:0000313" key="12">
    <source>
        <dbReference type="Proteomes" id="UP000053091"/>
    </source>
</evidence>
<evidence type="ECO:0000256" key="9">
    <source>
        <dbReference type="SAM" id="Phobius"/>
    </source>
</evidence>
<comment type="cofactor">
    <cofactor evidence="1">
        <name>Mn(2+)</name>
        <dbReference type="ChEBI" id="CHEBI:29035"/>
    </cofactor>
</comment>
<evidence type="ECO:0000256" key="4">
    <source>
        <dbReference type="ARBA" id="ARBA00022723"/>
    </source>
</evidence>
<dbReference type="OrthoDB" id="635146at2"/>
<keyword evidence="8" id="KW-0234">DNA repair</keyword>
<dbReference type="PANTHER" id="PTHR15822:SF4">
    <property type="entry name" value="TYROSYL-DNA PHOSPHODIESTERASE 2"/>
    <property type="match status" value="1"/>
</dbReference>
<evidence type="ECO:0000256" key="3">
    <source>
        <dbReference type="ARBA" id="ARBA00022722"/>
    </source>
</evidence>
<dbReference type="Pfam" id="PF03372">
    <property type="entry name" value="Exo_endo_phos"/>
    <property type="match status" value="1"/>
</dbReference>
<evidence type="ECO:0000256" key="2">
    <source>
        <dbReference type="ARBA" id="ARBA00001946"/>
    </source>
</evidence>
<dbReference type="GO" id="GO:0046872">
    <property type="term" value="F:metal ion binding"/>
    <property type="evidence" value="ECO:0007669"/>
    <property type="project" value="UniProtKB-KW"/>
</dbReference>
<dbReference type="GO" id="GO:0004527">
    <property type="term" value="F:exonuclease activity"/>
    <property type="evidence" value="ECO:0007669"/>
    <property type="project" value="UniProtKB-KW"/>
</dbReference>
<evidence type="ECO:0000256" key="7">
    <source>
        <dbReference type="ARBA" id="ARBA00022842"/>
    </source>
</evidence>
<dbReference type="Proteomes" id="UP000053091">
    <property type="component" value="Unassembled WGS sequence"/>
</dbReference>
<keyword evidence="3" id="KW-0540">Nuclease</keyword>
<dbReference type="SUPFAM" id="SSF56219">
    <property type="entry name" value="DNase I-like"/>
    <property type="match status" value="1"/>
</dbReference>
<evidence type="ECO:0000313" key="11">
    <source>
        <dbReference type="EMBL" id="GAP44570.1"/>
    </source>
</evidence>
<dbReference type="RefSeq" id="WP_062044089.1">
    <property type="nucleotide sequence ID" value="NZ_DF968183.1"/>
</dbReference>
<reference evidence="11" key="1">
    <citation type="journal article" date="2015" name="Genome Announc.">
        <title>Draft Genome Sequence of Bacteroidales Strain TBC1, a Novel Isolate from a Methanogenic Wastewater Treatment System.</title>
        <authorList>
            <person name="Tourlousse D.M."/>
            <person name="Matsuura N."/>
            <person name="Sun L."/>
            <person name="Toyonaga M."/>
            <person name="Kuroda K."/>
            <person name="Ohashi A."/>
            <person name="Cruz R."/>
            <person name="Yamaguchi T."/>
            <person name="Sekiguchi Y."/>
        </authorList>
    </citation>
    <scope>NUCLEOTIDE SEQUENCE [LARGE SCALE GENOMIC DNA]</scope>
    <source>
        <strain evidence="11">TBC1</strain>
    </source>
</reference>
<keyword evidence="9" id="KW-1133">Transmembrane helix</keyword>
<evidence type="ECO:0000256" key="1">
    <source>
        <dbReference type="ARBA" id="ARBA00001936"/>
    </source>
</evidence>
<dbReference type="CDD" id="cd09084">
    <property type="entry name" value="EEP-2"/>
    <property type="match status" value="1"/>
</dbReference>
<keyword evidence="12" id="KW-1185">Reference proteome</keyword>
<keyword evidence="11" id="KW-0269">Exonuclease</keyword>
<keyword evidence="11" id="KW-0255">Endonuclease</keyword>
<feature type="domain" description="Endonuclease/exonuclease/phosphatase" evidence="10">
    <location>
        <begin position="106"/>
        <end position="356"/>
    </location>
</feature>
<protein>
    <submittedName>
        <fullName evidence="11">Metal-dependent hydrolase, endonuclease/exonuclease/phosphatase family</fullName>
    </submittedName>
</protein>
<proteinExistence type="predicted"/>
<dbReference type="STRING" id="1678841.TBC1_12379"/>
<dbReference type="InterPro" id="IPR036691">
    <property type="entry name" value="Endo/exonu/phosph_ase_sf"/>
</dbReference>
<evidence type="ECO:0000256" key="5">
    <source>
        <dbReference type="ARBA" id="ARBA00022763"/>
    </source>
</evidence>
<keyword evidence="4" id="KW-0479">Metal-binding</keyword>
<keyword evidence="6 11" id="KW-0378">Hydrolase</keyword>
<dbReference type="GO" id="GO:0004519">
    <property type="term" value="F:endonuclease activity"/>
    <property type="evidence" value="ECO:0007669"/>
    <property type="project" value="UniProtKB-KW"/>
</dbReference>
<comment type="cofactor">
    <cofactor evidence="2">
        <name>Mg(2+)</name>
        <dbReference type="ChEBI" id="CHEBI:18420"/>
    </cofactor>
</comment>
<keyword evidence="7" id="KW-0460">Magnesium</keyword>
<feature type="transmembrane region" description="Helical" evidence="9">
    <location>
        <begin position="12"/>
        <end position="32"/>
    </location>
</feature>